<evidence type="ECO:0000313" key="1">
    <source>
        <dbReference type="EMBL" id="ATE80540.1"/>
    </source>
</evidence>
<protein>
    <recommendedName>
        <fullName evidence="3">Restriction alleviation protein, Lar family</fullName>
    </recommendedName>
</protein>
<evidence type="ECO:0008006" key="3">
    <source>
        <dbReference type="Google" id="ProtNLM"/>
    </source>
</evidence>
<gene>
    <name evidence="1" type="ORF">CNN82_12470</name>
</gene>
<evidence type="ECO:0000313" key="2">
    <source>
        <dbReference type="Proteomes" id="UP000218385"/>
    </source>
</evidence>
<dbReference type="AlphaFoldDB" id="A0AB33EJL1"/>
<sequence length="88" mass="10066">MLNSNKTYICPVCRYPDLNEAAYDGFGCASYNICPCCGTEFGYDDSTVAHADLRKKWISEGMQWWSKHQLKPTDWDPVRQLKAAKVID</sequence>
<name>A0AB33EJL1_9PSED</name>
<organism evidence="1 2">
    <name type="scientific">Pseudomonas frederiksbergensis</name>
    <dbReference type="NCBI Taxonomy" id="104087"/>
    <lineage>
        <taxon>Bacteria</taxon>
        <taxon>Pseudomonadati</taxon>
        <taxon>Pseudomonadota</taxon>
        <taxon>Gammaproteobacteria</taxon>
        <taxon>Pseudomonadales</taxon>
        <taxon>Pseudomonadaceae</taxon>
        <taxon>Pseudomonas</taxon>
    </lineage>
</organism>
<proteinExistence type="predicted"/>
<reference evidence="1 2" key="1">
    <citation type="submission" date="2017-09" db="EMBL/GenBank/DDBJ databases">
        <title>Complete Genome sequence of Lysobacter capsici KNU-15.</title>
        <authorList>
            <person name="Kim M.-C."/>
            <person name="Yi H."/>
            <person name="Lee D.-W."/>
            <person name="Shin J.-H."/>
        </authorList>
    </citation>
    <scope>NUCLEOTIDE SEQUENCE [LARGE SCALE GENOMIC DNA]</scope>
    <source>
        <strain evidence="1 2">KNU-15</strain>
    </source>
</reference>
<dbReference type="Proteomes" id="UP000218385">
    <property type="component" value="Chromosome"/>
</dbReference>
<accession>A0AB33EJL1</accession>
<dbReference type="RefSeq" id="WP_081625803.1">
    <property type="nucleotide sequence ID" value="NZ_CP158820.1"/>
</dbReference>
<dbReference type="EMBL" id="CP023466">
    <property type="protein sequence ID" value="ATE80540.1"/>
    <property type="molecule type" value="Genomic_DNA"/>
</dbReference>